<sequence length="107" mass="11496">MGRRLSVAPMASTGAAALMVAGHEGNVLWSPILRHLNGTVLSWLQTEIWGGILSVAPSHQLAAAVVAGTAGSVLLSIFPRPKHHLNGAVTMWLRNRDMGRHTNQRMN</sequence>
<accession>A0A4Y1ZKN4</accession>
<comment type="caution">
    <text evidence="1">The sequence shown here is derived from an EMBL/GenBank/DDBJ whole genome shotgun (WGS) entry which is preliminary data.</text>
</comment>
<name>A0A4Y1ZKN4_ARAVE</name>
<gene>
    <name evidence="1" type="ORF">AVEN_191665_1</name>
</gene>
<organism evidence="1 2">
    <name type="scientific">Araneus ventricosus</name>
    <name type="common">Orbweaver spider</name>
    <name type="synonym">Epeira ventricosa</name>
    <dbReference type="NCBI Taxonomy" id="182803"/>
    <lineage>
        <taxon>Eukaryota</taxon>
        <taxon>Metazoa</taxon>
        <taxon>Ecdysozoa</taxon>
        <taxon>Arthropoda</taxon>
        <taxon>Chelicerata</taxon>
        <taxon>Arachnida</taxon>
        <taxon>Araneae</taxon>
        <taxon>Araneomorphae</taxon>
        <taxon>Entelegynae</taxon>
        <taxon>Araneoidea</taxon>
        <taxon>Araneidae</taxon>
        <taxon>Araneus</taxon>
    </lineage>
</organism>
<dbReference type="EMBL" id="BGPR01150602">
    <property type="protein sequence ID" value="GBL54725.1"/>
    <property type="molecule type" value="Genomic_DNA"/>
</dbReference>
<dbReference type="AlphaFoldDB" id="A0A4Y1ZKN4"/>
<reference evidence="1 2" key="1">
    <citation type="journal article" date="2019" name="Sci. Rep.">
        <title>Orb-weaving spider Araneus ventricosus genome elucidates the spidroin gene catalogue.</title>
        <authorList>
            <person name="Kono N."/>
            <person name="Nakamura H."/>
            <person name="Ohtoshi R."/>
            <person name="Moran D.A.P."/>
            <person name="Shinohara A."/>
            <person name="Yoshida Y."/>
            <person name="Fujiwara M."/>
            <person name="Mori M."/>
            <person name="Tomita M."/>
            <person name="Arakawa K."/>
        </authorList>
    </citation>
    <scope>NUCLEOTIDE SEQUENCE [LARGE SCALE GENOMIC DNA]</scope>
</reference>
<keyword evidence="2" id="KW-1185">Reference proteome</keyword>
<dbReference type="Proteomes" id="UP000499080">
    <property type="component" value="Unassembled WGS sequence"/>
</dbReference>
<evidence type="ECO:0000313" key="1">
    <source>
        <dbReference type="EMBL" id="GBL54725.1"/>
    </source>
</evidence>
<protein>
    <submittedName>
        <fullName evidence="1">Uncharacterized protein</fullName>
    </submittedName>
</protein>
<proteinExistence type="predicted"/>
<evidence type="ECO:0000313" key="2">
    <source>
        <dbReference type="Proteomes" id="UP000499080"/>
    </source>
</evidence>